<dbReference type="EMBL" id="CM026427">
    <property type="protein sequence ID" value="KAG0569226.1"/>
    <property type="molecule type" value="Genomic_DNA"/>
</dbReference>
<gene>
    <name evidence="2" type="ORF">KC19_6G075100</name>
</gene>
<feature type="compositionally biased region" description="Polar residues" evidence="1">
    <location>
        <begin position="274"/>
        <end position="285"/>
    </location>
</feature>
<evidence type="ECO:0008006" key="4">
    <source>
        <dbReference type="Google" id="ProtNLM"/>
    </source>
</evidence>
<feature type="region of interest" description="Disordered" evidence="1">
    <location>
        <begin position="268"/>
        <end position="289"/>
    </location>
</feature>
<sequence length="346" mass="39805">NWLHSCKQRTCNPNLKIFPLFYKLEVADLKKDSKAINLRMAKWKEMAAVEERIDIDAWQNSVAALSRANGEVFSSYAGSEVKYREAIVDSICKLVGRDRLCNWKRLLMGLWFLVGSLRRFCNFCLQHKVILHLHNSYEDGFAAERNSSVAAAPSAPSVELLYKQVFEFPYPKVSTALPPLPDGLVAEQILPRLLALDDPFLILRLRSLSKGWRSLVESSEKWPILNSVPLDSPGYLTSARLNGFQPINVIKRYRHEVKHFRSVPAKPSEPITVPVSTHTASNSQSPKKRLYSSGRWVEHGIWNDYHWHDTHSDVSGAYRAYTDRALRQFDRRFNQQSSTNRYDERD</sequence>
<name>A0A8T0HBK0_CERPU</name>
<proteinExistence type="predicted"/>
<evidence type="ECO:0000256" key="1">
    <source>
        <dbReference type="SAM" id="MobiDB-lite"/>
    </source>
</evidence>
<accession>A0A8T0HBK0</accession>
<feature type="non-terminal residue" evidence="2">
    <location>
        <position position="1"/>
    </location>
</feature>
<comment type="caution">
    <text evidence="2">The sequence shown here is derived from an EMBL/GenBank/DDBJ whole genome shotgun (WGS) entry which is preliminary data.</text>
</comment>
<organism evidence="2 3">
    <name type="scientific">Ceratodon purpureus</name>
    <name type="common">Fire moss</name>
    <name type="synonym">Dicranum purpureum</name>
    <dbReference type="NCBI Taxonomy" id="3225"/>
    <lineage>
        <taxon>Eukaryota</taxon>
        <taxon>Viridiplantae</taxon>
        <taxon>Streptophyta</taxon>
        <taxon>Embryophyta</taxon>
        <taxon>Bryophyta</taxon>
        <taxon>Bryophytina</taxon>
        <taxon>Bryopsida</taxon>
        <taxon>Dicranidae</taxon>
        <taxon>Pseudoditrichales</taxon>
        <taxon>Ditrichaceae</taxon>
        <taxon>Ceratodon</taxon>
    </lineage>
</organism>
<dbReference type="AlphaFoldDB" id="A0A8T0HBK0"/>
<dbReference type="Proteomes" id="UP000822688">
    <property type="component" value="Chromosome 6"/>
</dbReference>
<evidence type="ECO:0000313" key="2">
    <source>
        <dbReference type="EMBL" id="KAG0569226.1"/>
    </source>
</evidence>
<reference evidence="2 3" key="1">
    <citation type="submission" date="2020-06" db="EMBL/GenBank/DDBJ databases">
        <title>WGS assembly of Ceratodon purpureus strain R40.</title>
        <authorList>
            <person name="Carey S.B."/>
            <person name="Jenkins J."/>
            <person name="Shu S."/>
            <person name="Lovell J.T."/>
            <person name="Sreedasyam A."/>
            <person name="Maumus F."/>
            <person name="Tiley G.P."/>
            <person name="Fernandez-Pozo N."/>
            <person name="Barry K."/>
            <person name="Chen C."/>
            <person name="Wang M."/>
            <person name="Lipzen A."/>
            <person name="Daum C."/>
            <person name="Saski C.A."/>
            <person name="Payton A.C."/>
            <person name="Mcbreen J.C."/>
            <person name="Conrad R.E."/>
            <person name="Kollar L.M."/>
            <person name="Olsson S."/>
            <person name="Huttunen S."/>
            <person name="Landis J.B."/>
            <person name="Wickett N.J."/>
            <person name="Johnson M.G."/>
            <person name="Rensing S.A."/>
            <person name="Grimwood J."/>
            <person name="Schmutz J."/>
            <person name="Mcdaniel S.F."/>
        </authorList>
    </citation>
    <scope>NUCLEOTIDE SEQUENCE [LARGE SCALE GENOMIC DNA]</scope>
    <source>
        <strain evidence="2 3">R40</strain>
    </source>
</reference>
<evidence type="ECO:0000313" key="3">
    <source>
        <dbReference type="Proteomes" id="UP000822688"/>
    </source>
</evidence>
<protein>
    <recommendedName>
        <fullName evidence="4">F-box domain-containing protein</fullName>
    </recommendedName>
</protein>
<keyword evidence="3" id="KW-1185">Reference proteome</keyword>